<organism evidence="1 2">
    <name type="scientific">Syntrophotalea carbinolica (strain DSM 2380 / NBRC 103641 / GraBd1)</name>
    <name type="common">Pelobacter carbinolicus</name>
    <dbReference type="NCBI Taxonomy" id="338963"/>
    <lineage>
        <taxon>Bacteria</taxon>
        <taxon>Pseudomonadati</taxon>
        <taxon>Thermodesulfobacteriota</taxon>
        <taxon>Desulfuromonadia</taxon>
        <taxon>Desulfuromonadales</taxon>
        <taxon>Syntrophotaleaceae</taxon>
        <taxon>Syntrophotalea</taxon>
    </lineage>
</organism>
<accession>Q3A5V6</accession>
<dbReference type="Gene3D" id="2.170.120.30">
    <property type="match status" value="1"/>
</dbReference>
<protein>
    <submittedName>
        <fullName evidence="1">YbbR domain pair protein</fullName>
    </submittedName>
</protein>
<dbReference type="HOGENOM" id="CLU_1265948_0_0_7"/>
<proteinExistence type="predicted"/>
<dbReference type="STRING" id="338963.Pcar_1000"/>
<dbReference type="RefSeq" id="WP_011340719.1">
    <property type="nucleotide sequence ID" value="NC_007498.2"/>
</dbReference>
<dbReference type="EMBL" id="CP000142">
    <property type="protein sequence ID" value="ABA88251.1"/>
    <property type="molecule type" value="Genomic_DNA"/>
</dbReference>
<dbReference type="AlphaFoldDB" id="Q3A5V6"/>
<dbReference type="PANTHER" id="PTHR37804">
    <property type="entry name" value="CDAA REGULATORY PROTEIN CDAR"/>
    <property type="match status" value="1"/>
</dbReference>
<dbReference type="eggNOG" id="COG4856">
    <property type="taxonomic scope" value="Bacteria"/>
</dbReference>
<dbReference type="OrthoDB" id="128578at2"/>
<dbReference type="Pfam" id="PF07949">
    <property type="entry name" value="YbbR"/>
    <property type="match status" value="2"/>
</dbReference>
<evidence type="ECO:0000313" key="2">
    <source>
        <dbReference type="Proteomes" id="UP000002534"/>
    </source>
</evidence>
<keyword evidence="2" id="KW-1185">Reference proteome</keyword>
<evidence type="ECO:0000313" key="1">
    <source>
        <dbReference type="EMBL" id="ABA88251.1"/>
    </source>
</evidence>
<dbReference type="KEGG" id="pca:Pcar_1000"/>
<dbReference type="PANTHER" id="PTHR37804:SF1">
    <property type="entry name" value="CDAA REGULATORY PROTEIN CDAR"/>
    <property type="match status" value="1"/>
</dbReference>
<dbReference type="Gene3D" id="2.170.120.40">
    <property type="entry name" value="YbbR-like domain"/>
    <property type="match status" value="1"/>
</dbReference>
<reference evidence="2" key="1">
    <citation type="submission" date="2005-10" db="EMBL/GenBank/DDBJ databases">
        <title>Complete sequence of Pelobacter carbinolicus DSM 2380.</title>
        <authorList>
            <person name="Copeland A."/>
            <person name="Lucas S."/>
            <person name="Lapidus A."/>
            <person name="Barry K."/>
            <person name="Detter J.C."/>
            <person name="Glavina T."/>
            <person name="Hammon N."/>
            <person name="Israni S."/>
            <person name="Pitluck S."/>
            <person name="Chertkov O."/>
            <person name="Schmutz J."/>
            <person name="Larimer F."/>
            <person name="Land M."/>
            <person name="Kyrpides N."/>
            <person name="Ivanova N."/>
            <person name="Richardson P."/>
        </authorList>
    </citation>
    <scope>NUCLEOTIDE SEQUENCE [LARGE SCALE GENOMIC DNA]</scope>
    <source>
        <strain evidence="2">DSM 2380 / NBRC 103641 / GraBd1</strain>
    </source>
</reference>
<sequence>MFKLLTENWALKLLSLVFALILWFFVMGERKLERSYAVPLEMKNMPEGMMVANDVPSVVEVRISGPRTLLVNLHSEDMRILVDLKGLDVGLTSFKRLEERLNIPAPLKVTRLSPSYVDVKLSRITVKTVRVKPVLVGRPAQGYWVEKVRTNPESIQVEGAEDELDALQQVETAPLNIENAGSTLVEVVPVDYRGKFSRLKTPQNVEVEITIGQRPGEL</sequence>
<gene>
    <name evidence="1" type="ordered locus">Pcar_1000</name>
</gene>
<dbReference type="InterPro" id="IPR053154">
    <property type="entry name" value="c-di-AMP_regulator"/>
</dbReference>
<dbReference type="Proteomes" id="UP000002534">
    <property type="component" value="Chromosome"/>
</dbReference>
<reference evidence="1 2" key="2">
    <citation type="journal article" date="2012" name="BMC Genomics">
        <title>The genome of Pelobacter carbinolicus reveals surprising metabolic capabilities and physiological features.</title>
        <authorList>
            <person name="Aklujkar M."/>
            <person name="Haveman S.A."/>
            <person name="Didonato R.Jr."/>
            <person name="Chertkov O."/>
            <person name="Han C.S."/>
            <person name="Land M.L."/>
            <person name="Brown P."/>
            <person name="Lovley D.R."/>
        </authorList>
    </citation>
    <scope>NUCLEOTIDE SEQUENCE [LARGE SCALE GENOMIC DNA]</scope>
    <source>
        <strain evidence="2">DSM 2380 / NBRC 103641 / GraBd1</strain>
    </source>
</reference>
<dbReference type="InterPro" id="IPR012505">
    <property type="entry name" value="YbbR"/>
</dbReference>
<name>Q3A5V6_SYNC1</name>
<dbReference type="CDD" id="cd20206">
    <property type="entry name" value="YbbR"/>
    <property type="match status" value="1"/>
</dbReference>